<gene>
    <name evidence="2" type="ORF">E2C01_084078</name>
</gene>
<evidence type="ECO:0000313" key="3">
    <source>
        <dbReference type="Proteomes" id="UP000324222"/>
    </source>
</evidence>
<evidence type="ECO:0000256" key="1">
    <source>
        <dbReference type="SAM" id="MobiDB-lite"/>
    </source>
</evidence>
<dbReference type="EMBL" id="VSRR010080046">
    <property type="protein sequence ID" value="MPC89145.1"/>
    <property type="molecule type" value="Genomic_DNA"/>
</dbReference>
<protein>
    <submittedName>
        <fullName evidence="2">Uncharacterized protein</fullName>
    </submittedName>
</protein>
<comment type="caution">
    <text evidence="2">The sequence shown here is derived from an EMBL/GenBank/DDBJ whole genome shotgun (WGS) entry which is preliminary data.</text>
</comment>
<feature type="region of interest" description="Disordered" evidence="1">
    <location>
        <begin position="31"/>
        <end position="61"/>
    </location>
</feature>
<evidence type="ECO:0000313" key="2">
    <source>
        <dbReference type="EMBL" id="MPC89145.1"/>
    </source>
</evidence>
<proteinExistence type="predicted"/>
<sequence length="75" mass="8631">MSYLKETVLTSAVEVLLPWCCVNVGAILGRTVGGEDEEKEEEEEEDEEQEEEEEEERKKRKGVLVHLETCSGIWF</sequence>
<keyword evidence="3" id="KW-1185">Reference proteome</keyword>
<dbReference type="AlphaFoldDB" id="A0A5B7J323"/>
<feature type="compositionally biased region" description="Acidic residues" evidence="1">
    <location>
        <begin position="34"/>
        <end position="55"/>
    </location>
</feature>
<organism evidence="2 3">
    <name type="scientific">Portunus trituberculatus</name>
    <name type="common">Swimming crab</name>
    <name type="synonym">Neptunus trituberculatus</name>
    <dbReference type="NCBI Taxonomy" id="210409"/>
    <lineage>
        <taxon>Eukaryota</taxon>
        <taxon>Metazoa</taxon>
        <taxon>Ecdysozoa</taxon>
        <taxon>Arthropoda</taxon>
        <taxon>Crustacea</taxon>
        <taxon>Multicrustacea</taxon>
        <taxon>Malacostraca</taxon>
        <taxon>Eumalacostraca</taxon>
        <taxon>Eucarida</taxon>
        <taxon>Decapoda</taxon>
        <taxon>Pleocyemata</taxon>
        <taxon>Brachyura</taxon>
        <taxon>Eubrachyura</taxon>
        <taxon>Portunoidea</taxon>
        <taxon>Portunidae</taxon>
        <taxon>Portuninae</taxon>
        <taxon>Portunus</taxon>
    </lineage>
</organism>
<dbReference type="Proteomes" id="UP000324222">
    <property type="component" value="Unassembled WGS sequence"/>
</dbReference>
<name>A0A5B7J323_PORTR</name>
<reference evidence="2 3" key="1">
    <citation type="submission" date="2019-05" db="EMBL/GenBank/DDBJ databases">
        <title>Another draft genome of Portunus trituberculatus and its Hox gene families provides insights of decapod evolution.</title>
        <authorList>
            <person name="Jeong J.-H."/>
            <person name="Song I."/>
            <person name="Kim S."/>
            <person name="Choi T."/>
            <person name="Kim D."/>
            <person name="Ryu S."/>
            <person name="Kim W."/>
        </authorList>
    </citation>
    <scope>NUCLEOTIDE SEQUENCE [LARGE SCALE GENOMIC DNA]</scope>
    <source>
        <tissue evidence="2">Muscle</tissue>
    </source>
</reference>
<accession>A0A5B7J323</accession>